<name>A0A0S2KAC3_9GAMM</name>
<dbReference type="STRING" id="1249552.PS2015_443"/>
<dbReference type="SFLD" id="SFLDG01129">
    <property type="entry name" value="C1.5:_HAD__Beta-PGM__Phosphata"/>
    <property type="match status" value="1"/>
</dbReference>
<organism evidence="1 2">
    <name type="scientific">Pseudohongiella spirulinae</name>
    <dbReference type="NCBI Taxonomy" id="1249552"/>
    <lineage>
        <taxon>Bacteria</taxon>
        <taxon>Pseudomonadati</taxon>
        <taxon>Pseudomonadota</taxon>
        <taxon>Gammaproteobacteria</taxon>
        <taxon>Pseudomonadales</taxon>
        <taxon>Pseudohongiellaceae</taxon>
        <taxon>Pseudohongiella</taxon>
    </lineage>
</organism>
<dbReference type="EMBL" id="CP013189">
    <property type="protein sequence ID" value="ALO45129.1"/>
    <property type="molecule type" value="Genomic_DNA"/>
</dbReference>
<dbReference type="SFLD" id="SFLDS00003">
    <property type="entry name" value="Haloacid_Dehalogenase"/>
    <property type="match status" value="1"/>
</dbReference>
<dbReference type="OrthoDB" id="9773910at2"/>
<dbReference type="NCBIfam" id="TIGR01509">
    <property type="entry name" value="HAD-SF-IA-v3"/>
    <property type="match status" value="1"/>
</dbReference>
<dbReference type="SUPFAM" id="SSF56784">
    <property type="entry name" value="HAD-like"/>
    <property type="match status" value="1"/>
</dbReference>
<dbReference type="InterPro" id="IPR036412">
    <property type="entry name" value="HAD-like_sf"/>
</dbReference>
<dbReference type="RefSeq" id="WP_058020625.1">
    <property type="nucleotide sequence ID" value="NZ_CP013189.1"/>
</dbReference>
<dbReference type="PANTHER" id="PTHR43611">
    <property type="entry name" value="ALPHA-D-GLUCOSE 1-PHOSPHATE PHOSPHATASE"/>
    <property type="match status" value="1"/>
</dbReference>
<gene>
    <name evidence="1" type="ORF">PS2015_443</name>
</gene>
<reference evidence="1 2" key="1">
    <citation type="submission" date="2015-11" db="EMBL/GenBank/DDBJ databases">
        <authorList>
            <person name="Zhang Y."/>
            <person name="Guo Z."/>
        </authorList>
    </citation>
    <scope>NUCLEOTIDE SEQUENCE [LARGE SCALE GENOMIC DNA]</scope>
    <source>
        <strain evidence="1 2">KCTC 32221</strain>
    </source>
</reference>
<dbReference type="PATRIC" id="fig|1249552.3.peg.449"/>
<dbReference type="Pfam" id="PF00702">
    <property type="entry name" value="Hydrolase"/>
    <property type="match status" value="1"/>
</dbReference>
<evidence type="ECO:0000313" key="1">
    <source>
        <dbReference type="EMBL" id="ALO45129.1"/>
    </source>
</evidence>
<accession>A0A0S2KAC3</accession>
<dbReference type="InterPro" id="IPR023214">
    <property type="entry name" value="HAD_sf"/>
</dbReference>
<keyword evidence="2" id="KW-1185">Reference proteome</keyword>
<dbReference type="NCBIfam" id="NF011564">
    <property type="entry name" value="PRK14988.1"/>
    <property type="match status" value="1"/>
</dbReference>
<dbReference type="GO" id="GO:0016787">
    <property type="term" value="F:hydrolase activity"/>
    <property type="evidence" value="ECO:0007669"/>
    <property type="project" value="UniProtKB-KW"/>
</dbReference>
<protein>
    <submittedName>
        <fullName evidence="1">HAD family hydrolase</fullName>
    </submittedName>
</protein>
<evidence type="ECO:0000313" key="2">
    <source>
        <dbReference type="Proteomes" id="UP000065641"/>
    </source>
</evidence>
<dbReference type="Proteomes" id="UP000065641">
    <property type="component" value="Chromosome"/>
</dbReference>
<sequence length="224" mass="26155">MINWRDVDTVIFDMDGTLLDLHFDNFFWEQHLPTAWGEKTGISTEQAWAQLRTDYQSMQGKLDWYCIDYWSDRLQLDIQKMKDELRHKIAIRPDVPEFLQRLQQHSKNLLLVTNAHPGSLNLKLEHTGIGEHFHATISSHQLGLAKENQGFWQCLQNHSHYEPARTVLFDDNLSVLRRAREEGIAHLFAIEQPDSQRPPVAPGEFTPVKRFRDIMPDARTTVDD</sequence>
<dbReference type="Gene3D" id="3.40.50.1000">
    <property type="entry name" value="HAD superfamily/HAD-like"/>
    <property type="match status" value="1"/>
</dbReference>
<dbReference type="InterPro" id="IPR006439">
    <property type="entry name" value="HAD-SF_hydro_IA"/>
</dbReference>
<keyword evidence="1" id="KW-0378">Hydrolase</keyword>
<dbReference type="KEGG" id="pspi:PS2015_443"/>
<dbReference type="PANTHER" id="PTHR43611:SF3">
    <property type="entry name" value="FLAVIN MONONUCLEOTIDE HYDROLASE 1, CHLOROPLATIC"/>
    <property type="match status" value="1"/>
</dbReference>
<proteinExistence type="predicted"/>
<dbReference type="AlphaFoldDB" id="A0A0S2KAC3"/>